<evidence type="ECO:0000313" key="2">
    <source>
        <dbReference type="Proteomes" id="UP000000268"/>
    </source>
</evidence>
<dbReference type="Proteomes" id="UP000000268">
    <property type="component" value="Chromosome"/>
</dbReference>
<organism evidence="1 2">
    <name type="scientific">Acaryochloris marina (strain MBIC 11017)</name>
    <dbReference type="NCBI Taxonomy" id="329726"/>
    <lineage>
        <taxon>Bacteria</taxon>
        <taxon>Bacillati</taxon>
        <taxon>Cyanobacteriota</taxon>
        <taxon>Cyanophyceae</taxon>
        <taxon>Acaryochloridales</taxon>
        <taxon>Acaryochloridaceae</taxon>
        <taxon>Acaryochloris</taxon>
    </lineage>
</organism>
<evidence type="ECO:0000313" key="1">
    <source>
        <dbReference type="EMBL" id="ABW30812.1"/>
    </source>
</evidence>
<proteinExistence type="predicted"/>
<dbReference type="HOGENOM" id="CLU_163885_0_0_3"/>
<keyword evidence="2" id="KW-1185">Reference proteome</keyword>
<accession>B0C0L9</accession>
<sequence>MKLSAYPAAIASLQHQILELDQQIITLSESVALFASLIDKAIAFDTTLKNEAQRKAVKLERQQNDPDYYQAATALKEAKQKREQLAIELGLLRNQFSIAKLEMRSTIAHLEAQTAA</sequence>
<reference evidence="1 2" key="1">
    <citation type="journal article" date="2008" name="Proc. Natl. Acad. Sci. U.S.A.">
        <title>Niche adaptation and genome expansion in the chlorophyll d-producing cyanobacterium Acaryochloris marina.</title>
        <authorList>
            <person name="Swingley W.D."/>
            <person name="Chen M."/>
            <person name="Cheung P.C."/>
            <person name="Conrad A.L."/>
            <person name="Dejesa L.C."/>
            <person name="Hao J."/>
            <person name="Honchak B.M."/>
            <person name="Karbach L.E."/>
            <person name="Kurdoglu A."/>
            <person name="Lahiri S."/>
            <person name="Mastrian S.D."/>
            <person name="Miyashita H."/>
            <person name="Page L."/>
            <person name="Ramakrishna P."/>
            <person name="Satoh S."/>
            <person name="Sattley W.M."/>
            <person name="Shimada Y."/>
            <person name="Taylor H.L."/>
            <person name="Tomo T."/>
            <person name="Tsuchiya T."/>
            <person name="Wang Z.T."/>
            <person name="Raymond J."/>
            <person name="Mimuro M."/>
            <person name="Blankenship R.E."/>
            <person name="Touchman J.W."/>
        </authorList>
    </citation>
    <scope>NUCLEOTIDE SEQUENCE [LARGE SCALE GENOMIC DNA]</scope>
    <source>
        <strain evidence="2">MBIC 11017</strain>
    </source>
</reference>
<name>B0C0L9_ACAM1</name>
<dbReference type="RefSeq" id="WP_010481246.1">
    <property type="nucleotide sequence ID" value="NC_009925.1"/>
</dbReference>
<gene>
    <name evidence="1" type="ordered locus">AM1_5871</name>
</gene>
<dbReference type="eggNOG" id="ENOG50335RX">
    <property type="taxonomic scope" value="Bacteria"/>
</dbReference>
<dbReference type="OrthoDB" id="513386at2"/>
<dbReference type="KEGG" id="amr:AM1_5871"/>
<protein>
    <submittedName>
        <fullName evidence="1">Uncharacterized protein</fullName>
    </submittedName>
</protein>
<dbReference type="AlphaFoldDB" id="B0C0L9"/>
<dbReference type="STRING" id="329726.AM1_5871"/>
<dbReference type="EMBL" id="CP000828">
    <property type="protein sequence ID" value="ABW30812.1"/>
    <property type="molecule type" value="Genomic_DNA"/>
</dbReference>